<dbReference type="PROSITE" id="PS50042">
    <property type="entry name" value="CNMP_BINDING_3"/>
    <property type="match status" value="1"/>
</dbReference>
<dbReference type="InterPro" id="IPR018490">
    <property type="entry name" value="cNMP-bd_dom_sf"/>
</dbReference>
<feature type="domain" description="Cyclic nucleotide-binding" evidence="2">
    <location>
        <begin position="294"/>
        <end position="408"/>
    </location>
</feature>
<dbReference type="AlphaFoldDB" id="A0AAE0C5Y5"/>
<dbReference type="InterPro" id="IPR000595">
    <property type="entry name" value="cNMP-bd_dom"/>
</dbReference>
<feature type="region of interest" description="Disordered" evidence="1">
    <location>
        <begin position="78"/>
        <end position="138"/>
    </location>
</feature>
<dbReference type="SUPFAM" id="SSF51206">
    <property type="entry name" value="cAMP-binding domain-like"/>
    <property type="match status" value="1"/>
</dbReference>
<evidence type="ECO:0000313" key="3">
    <source>
        <dbReference type="EMBL" id="KAK3248010.1"/>
    </source>
</evidence>
<dbReference type="EMBL" id="LGRX02028489">
    <property type="protein sequence ID" value="KAK3248010.1"/>
    <property type="molecule type" value="Genomic_DNA"/>
</dbReference>
<gene>
    <name evidence="3" type="ORF">CYMTET_42510</name>
</gene>
<organism evidence="3 4">
    <name type="scientific">Cymbomonas tetramitiformis</name>
    <dbReference type="NCBI Taxonomy" id="36881"/>
    <lineage>
        <taxon>Eukaryota</taxon>
        <taxon>Viridiplantae</taxon>
        <taxon>Chlorophyta</taxon>
        <taxon>Pyramimonadophyceae</taxon>
        <taxon>Pyramimonadales</taxon>
        <taxon>Pyramimonadaceae</taxon>
        <taxon>Cymbomonas</taxon>
    </lineage>
</organism>
<proteinExistence type="predicted"/>
<feature type="region of interest" description="Disordered" evidence="1">
    <location>
        <begin position="1"/>
        <end position="28"/>
    </location>
</feature>
<name>A0AAE0C5Y5_9CHLO</name>
<dbReference type="CDD" id="cd00038">
    <property type="entry name" value="CAP_ED"/>
    <property type="match status" value="1"/>
</dbReference>
<dbReference type="Gene3D" id="2.60.120.10">
    <property type="entry name" value="Jelly Rolls"/>
    <property type="match status" value="1"/>
</dbReference>
<evidence type="ECO:0000259" key="2">
    <source>
        <dbReference type="PROSITE" id="PS50042"/>
    </source>
</evidence>
<feature type="compositionally biased region" description="Basic and acidic residues" evidence="1">
    <location>
        <begin position="99"/>
        <end position="111"/>
    </location>
</feature>
<feature type="compositionally biased region" description="Basic residues" evidence="1">
    <location>
        <begin position="1"/>
        <end position="12"/>
    </location>
</feature>
<feature type="compositionally biased region" description="Low complexity" evidence="1">
    <location>
        <begin position="112"/>
        <end position="122"/>
    </location>
</feature>
<feature type="compositionally biased region" description="Low complexity" evidence="1">
    <location>
        <begin position="80"/>
        <end position="90"/>
    </location>
</feature>
<evidence type="ECO:0000313" key="4">
    <source>
        <dbReference type="Proteomes" id="UP001190700"/>
    </source>
</evidence>
<feature type="region of interest" description="Disordered" evidence="1">
    <location>
        <begin position="234"/>
        <end position="267"/>
    </location>
</feature>
<feature type="compositionally biased region" description="Polar residues" evidence="1">
    <location>
        <begin position="18"/>
        <end position="28"/>
    </location>
</feature>
<dbReference type="InterPro" id="IPR014710">
    <property type="entry name" value="RmlC-like_jellyroll"/>
</dbReference>
<evidence type="ECO:0000256" key="1">
    <source>
        <dbReference type="SAM" id="MobiDB-lite"/>
    </source>
</evidence>
<dbReference type="Proteomes" id="UP001190700">
    <property type="component" value="Unassembled WGS sequence"/>
</dbReference>
<accession>A0AAE0C5Y5</accession>
<reference evidence="3 4" key="1">
    <citation type="journal article" date="2015" name="Genome Biol. Evol.">
        <title>Comparative Genomics of a Bacterivorous Green Alga Reveals Evolutionary Causalities and Consequences of Phago-Mixotrophic Mode of Nutrition.</title>
        <authorList>
            <person name="Burns J.A."/>
            <person name="Paasch A."/>
            <person name="Narechania A."/>
            <person name="Kim E."/>
        </authorList>
    </citation>
    <scope>NUCLEOTIDE SEQUENCE [LARGE SCALE GENOMIC DNA]</scope>
    <source>
        <strain evidence="3 4">PLY_AMNH</strain>
    </source>
</reference>
<protein>
    <recommendedName>
        <fullName evidence="2">Cyclic nucleotide-binding domain-containing protein</fullName>
    </recommendedName>
</protein>
<keyword evidence="4" id="KW-1185">Reference proteome</keyword>
<comment type="caution">
    <text evidence="3">The sequence shown here is derived from an EMBL/GenBank/DDBJ whole genome shotgun (WGS) entry which is preliminary data.</text>
</comment>
<sequence length="448" mass="47720">MPSGKKVLKQRKTPPSSPDAQSSLSTMQETLGAELKSILSDDFIGLPTSSELREFSAMSREASYNTSSLVADDSLATILSAPPSKPSSAAGRRHLPANDAEKESVVEEPTREQPAAEQPAGEEPAEEEPVVEVADHRHPADLVLDASCKKVAVQPAENEKLADHSSVIEEALQPALVQEPARDAPPADRKGDIRLEGDAAVGEILIQTQADANTAVEPVAVSELRNETAGHVSPITVTIPPDRSDPEPQSDSQAEVEEMRPRGAAFSPGTPNVLDFSVDEIVAMLLDCQSCSPHFTGFSLADLSYLAEYLCITELLADELLMSQGEEALFMGIVLRGKLKLGWRPGEDNDLWEGDTVLQSVTSSSLTKGALVGEFGMFMGGVRKANVMSLGSDTRIAVLDFVDLKTLFYSQPAVVSERSLVGCARMFEASVGSEKSDFATSGPVPACS</sequence>